<dbReference type="KEGG" id="lenr:94173931"/>
<dbReference type="RefSeq" id="XP_067694415.1">
    <property type="nucleotide sequence ID" value="XM_067838421.1"/>
</dbReference>
<evidence type="ECO:0000313" key="3">
    <source>
        <dbReference type="EMBL" id="KAG5482725.1"/>
    </source>
</evidence>
<dbReference type="GeneID" id="94173931"/>
<dbReference type="AlphaFoldDB" id="A0A836HTP6"/>
<proteinExistence type="predicted"/>
<keyword evidence="2" id="KW-1133">Transmembrane helix</keyword>
<evidence type="ECO:0000256" key="2">
    <source>
        <dbReference type="SAM" id="Phobius"/>
    </source>
</evidence>
<dbReference type="Gene3D" id="1.20.1250.20">
    <property type="entry name" value="MFS general substrate transporter like domains"/>
    <property type="match status" value="1"/>
</dbReference>
<dbReference type="PANTHER" id="PTHR23525">
    <property type="entry name" value="TRANSPORTER, PUTATIVE-RELATED"/>
    <property type="match status" value="1"/>
</dbReference>
<feature type="transmembrane region" description="Helical" evidence="2">
    <location>
        <begin position="153"/>
        <end position="173"/>
    </location>
</feature>
<dbReference type="EMBL" id="JAFHKP010000015">
    <property type="protein sequence ID" value="KAG5482725.1"/>
    <property type="molecule type" value="Genomic_DNA"/>
</dbReference>
<protein>
    <submittedName>
        <fullName evidence="3">Uncharacterized protein</fullName>
    </submittedName>
</protein>
<feature type="transmembrane region" description="Helical" evidence="2">
    <location>
        <begin position="123"/>
        <end position="147"/>
    </location>
</feature>
<organism evidence="3 4">
    <name type="scientific">Leishmania enriettii</name>
    <dbReference type="NCBI Taxonomy" id="5663"/>
    <lineage>
        <taxon>Eukaryota</taxon>
        <taxon>Discoba</taxon>
        <taxon>Euglenozoa</taxon>
        <taxon>Kinetoplastea</taxon>
        <taxon>Metakinetoplastina</taxon>
        <taxon>Trypanosomatida</taxon>
        <taxon>Trypanosomatidae</taxon>
        <taxon>Leishmaniinae</taxon>
        <taxon>Leishmania</taxon>
    </lineage>
</organism>
<keyword evidence="4" id="KW-1185">Reference proteome</keyword>
<feature type="transmembrane region" description="Helical" evidence="2">
    <location>
        <begin position="93"/>
        <end position="111"/>
    </location>
</feature>
<feature type="transmembrane region" description="Helical" evidence="2">
    <location>
        <begin position="185"/>
        <end position="205"/>
    </location>
</feature>
<feature type="region of interest" description="Disordered" evidence="1">
    <location>
        <begin position="285"/>
        <end position="319"/>
    </location>
</feature>
<feature type="compositionally biased region" description="Polar residues" evidence="1">
    <location>
        <begin position="293"/>
        <end position="302"/>
    </location>
</feature>
<sequence length="364" mass="38091">MTSEAANEDRAGGGAATLQSSTTLLTENSFTTAAESSTSSLSPRWLSACSPNVPVTLCFSFLDCSRYSIWALQLLPVFLLNISASVVTVSWSASVGGVAQLLWALAAGCIADRQPRQRCIRAGTACAAVPLTVFTSAFWISRAWLILCVQALWGLYTGITSTTVEALFADSVPQGPRTTIYNVKWVIQTICCVVGYGTVALLFFVGENSWDMQCDRVVMTLGVLVHPIALVPLCWLQDRYAVQDSVEVTSRSDTERSVVVADSACASESSPATVATMEHDAALDSSVGPAVKSATQQPTGTGSVPAAEGAGVDLSHSPPEDAQFRFTEALPLSDNAAAFGGENSEDGAVVVRGSTAAATKSALS</sequence>
<name>A0A836HTP6_LEIEN</name>
<dbReference type="InterPro" id="IPR036259">
    <property type="entry name" value="MFS_trans_sf"/>
</dbReference>
<accession>A0A836HTP6</accession>
<keyword evidence="2" id="KW-0472">Membrane</keyword>
<comment type="caution">
    <text evidence="3">The sequence shown here is derived from an EMBL/GenBank/DDBJ whole genome shotgun (WGS) entry which is preliminary data.</text>
</comment>
<dbReference type="Proteomes" id="UP000674179">
    <property type="component" value="Chromosome 15"/>
</dbReference>
<keyword evidence="2" id="KW-0812">Transmembrane</keyword>
<gene>
    <name evidence="3" type="ORF">CUR178_06762</name>
</gene>
<evidence type="ECO:0000313" key="4">
    <source>
        <dbReference type="Proteomes" id="UP000674179"/>
    </source>
</evidence>
<dbReference type="SUPFAM" id="SSF103473">
    <property type="entry name" value="MFS general substrate transporter"/>
    <property type="match status" value="1"/>
</dbReference>
<dbReference type="OrthoDB" id="541403at2759"/>
<evidence type="ECO:0000256" key="1">
    <source>
        <dbReference type="SAM" id="MobiDB-lite"/>
    </source>
</evidence>
<reference evidence="3 4" key="1">
    <citation type="submission" date="2021-02" db="EMBL/GenBank/DDBJ databases">
        <title>Leishmania (Mundinia) enrietti genome sequencing and assembly.</title>
        <authorList>
            <person name="Almutairi H."/>
            <person name="Gatherer D."/>
        </authorList>
    </citation>
    <scope>NUCLEOTIDE SEQUENCE [LARGE SCALE GENOMIC DNA]</scope>
    <source>
        <strain evidence="3">CUR178</strain>
    </source>
</reference>
<feature type="transmembrane region" description="Helical" evidence="2">
    <location>
        <begin position="217"/>
        <end position="236"/>
    </location>
</feature>
<dbReference type="PANTHER" id="PTHR23525:SF1">
    <property type="entry name" value="NODULIN-LIKE DOMAIN-CONTAINING PROTEIN"/>
    <property type="match status" value="1"/>
</dbReference>